<dbReference type="InterPro" id="IPR050738">
    <property type="entry name" value="Sulfatase"/>
</dbReference>
<reference evidence="7 8" key="1">
    <citation type="submission" date="2019-03" db="EMBL/GenBank/DDBJ databases">
        <title>Sequencing the genomes of 1000 actinobacteria strains.</title>
        <authorList>
            <person name="Klenk H.-P."/>
        </authorList>
    </citation>
    <scope>NUCLEOTIDE SEQUENCE [LARGE SCALE GENOMIC DNA]</scope>
    <source>
        <strain evidence="7 8">DSM 18936</strain>
    </source>
</reference>
<evidence type="ECO:0000313" key="8">
    <source>
        <dbReference type="Proteomes" id="UP000294558"/>
    </source>
</evidence>
<evidence type="ECO:0000256" key="3">
    <source>
        <dbReference type="ARBA" id="ARBA00022801"/>
    </source>
</evidence>
<evidence type="ECO:0000256" key="1">
    <source>
        <dbReference type="ARBA" id="ARBA00008779"/>
    </source>
</evidence>
<dbReference type="Proteomes" id="UP000294558">
    <property type="component" value="Unassembled WGS sequence"/>
</dbReference>
<keyword evidence="4" id="KW-0106">Calcium</keyword>
<dbReference type="SUPFAM" id="SSF53649">
    <property type="entry name" value="Alkaline phosphatase-like"/>
    <property type="match status" value="1"/>
</dbReference>
<evidence type="ECO:0000256" key="2">
    <source>
        <dbReference type="ARBA" id="ARBA00022723"/>
    </source>
</evidence>
<dbReference type="PROSITE" id="PS00149">
    <property type="entry name" value="SULFATASE_2"/>
    <property type="match status" value="1"/>
</dbReference>
<dbReference type="Pfam" id="PF00884">
    <property type="entry name" value="Sulfatase"/>
    <property type="match status" value="1"/>
</dbReference>
<name>A0A4R7HZQ0_9ACTN</name>
<dbReference type="GO" id="GO:0046872">
    <property type="term" value="F:metal ion binding"/>
    <property type="evidence" value="ECO:0007669"/>
    <property type="project" value="UniProtKB-KW"/>
</dbReference>
<feature type="region of interest" description="Disordered" evidence="5">
    <location>
        <begin position="1"/>
        <end position="24"/>
    </location>
</feature>
<dbReference type="InterPro" id="IPR000917">
    <property type="entry name" value="Sulfatase_N"/>
</dbReference>
<dbReference type="RefSeq" id="WP_133868989.1">
    <property type="nucleotide sequence ID" value="NZ_SOAU01000001.1"/>
</dbReference>
<keyword evidence="8" id="KW-1185">Reference proteome</keyword>
<dbReference type="PANTHER" id="PTHR42693">
    <property type="entry name" value="ARYLSULFATASE FAMILY MEMBER"/>
    <property type="match status" value="1"/>
</dbReference>
<dbReference type="InterPro" id="IPR024607">
    <property type="entry name" value="Sulfatase_CS"/>
</dbReference>
<dbReference type="SUPFAM" id="SSF49899">
    <property type="entry name" value="Concanavalin A-like lectins/glucanases"/>
    <property type="match status" value="1"/>
</dbReference>
<comment type="similarity">
    <text evidence="1">Belongs to the sulfatase family.</text>
</comment>
<keyword evidence="3" id="KW-0378">Hydrolase</keyword>
<feature type="compositionally biased region" description="Polar residues" evidence="5">
    <location>
        <begin position="1"/>
        <end position="16"/>
    </location>
</feature>
<dbReference type="Gene3D" id="3.30.1120.10">
    <property type="match status" value="1"/>
</dbReference>
<dbReference type="InterPro" id="IPR017850">
    <property type="entry name" value="Alkaline_phosphatase_core_sf"/>
</dbReference>
<protein>
    <submittedName>
        <fullName evidence="7">Arylsulfatase</fullName>
    </submittedName>
</protein>
<sequence>MTLQIGRTLAESTPSFTEPPHPGDDAPNVLVILLDDTGFAQLGCYGSDIDTPNLDALAAGGLQFTNFHVTPLCSPTRASLLTGRSQHAVGMRGVSNWSTGFPHQLGHISPHAATVAEVLHDAGYGTFCAGKWHLAPMEQCSAAGPMDHWPLARGFDRFYGFLEGETDQFHPDLVCDNHPVDPPAGPDDGYHLSVDLVDQLLRMIRDSKGVRPDRPFFAYLPFGATHAPHQAPPEYLAKYRGRYDDGWDVHRRRWYERQLELGLIPPDTQLAPRNPGVEAWDDLPDNQQRLAARLQEAFAAFLDHTDDQIGRLIDGLRAMGELDDTIVVALADNGASQEGGPYGVMHEMKFFNFILETPDEAIERIDDIGGPHSHTNYPWGWAQCGNTPFRWYKQNTHEGGVHVPMIVHWPKGIDPDQHGTLRHQFANVADIAPTLYDLIGVTPPATRRGLDQLPVTGHSFAELLTDPDAPARNTLQYFEMMGSRALVAQLDGVWWKAVCRHEHGGDFDTEPWELYRLDDDWSECHDLADDEPDTLARLIDLWWSEADRHGVLPLDDRGVELFGARFRDRSPHPADRRYVYRPPMSPIPAQAAASIGGRSFDLTATVTRSSGDDGVLYATGTQNSGISVFVQDDRLVVDYNAFDDHTVVESADPLPDGVVTLTARFRRTGSRTGSVEILVDGMPAGSSDIPFYMRMISSVGASVGFDQGSPVSTRYPAPFPFAGLLHSVEIQLVSREAAGTDAARAQQQMAQQ</sequence>
<organism evidence="7 8">
    <name type="scientific">Ilumatobacter fluminis</name>
    <dbReference type="NCBI Taxonomy" id="467091"/>
    <lineage>
        <taxon>Bacteria</taxon>
        <taxon>Bacillati</taxon>
        <taxon>Actinomycetota</taxon>
        <taxon>Acidimicrobiia</taxon>
        <taxon>Acidimicrobiales</taxon>
        <taxon>Ilumatobacteraceae</taxon>
        <taxon>Ilumatobacter</taxon>
    </lineage>
</organism>
<accession>A0A4R7HZQ0</accession>
<feature type="domain" description="Sulfatase N-terminal" evidence="6">
    <location>
        <begin position="27"/>
        <end position="441"/>
    </location>
</feature>
<dbReference type="InterPro" id="IPR013320">
    <property type="entry name" value="ConA-like_dom_sf"/>
</dbReference>
<dbReference type="AlphaFoldDB" id="A0A4R7HZQ0"/>
<evidence type="ECO:0000256" key="4">
    <source>
        <dbReference type="ARBA" id="ARBA00022837"/>
    </source>
</evidence>
<dbReference type="PROSITE" id="PS00523">
    <property type="entry name" value="SULFATASE_1"/>
    <property type="match status" value="1"/>
</dbReference>
<dbReference type="Gene3D" id="3.40.720.10">
    <property type="entry name" value="Alkaline Phosphatase, subunit A"/>
    <property type="match status" value="1"/>
</dbReference>
<evidence type="ECO:0000259" key="6">
    <source>
        <dbReference type="Pfam" id="PF00884"/>
    </source>
</evidence>
<comment type="caution">
    <text evidence="7">The sequence shown here is derived from an EMBL/GenBank/DDBJ whole genome shotgun (WGS) entry which is preliminary data.</text>
</comment>
<gene>
    <name evidence="7" type="ORF">BDK89_2223</name>
</gene>
<dbReference type="EMBL" id="SOAU01000001">
    <property type="protein sequence ID" value="TDT16631.1"/>
    <property type="molecule type" value="Genomic_DNA"/>
</dbReference>
<keyword evidence="2" id="KW-0479">Metal-binding</keyword>
<proteinExistence type="inferred from homology"/>
<dbReference type="GO" id="GO:0016787">
    <property type="term" value="F:hydrolase activity"/>
    <property type="evidence" value="ECO:0007669"/>
    <property type="project" value="UniProtKB-KW"/>
</dbReference>
<dbReference type="OrthoDB" id="9777306at2"/>
<evidence type="ECO:0000313" key="7">
    <source>
        <dbReference type="EMBL" id="TDT16631.1"/>
    </source>
</evidence>
<evidence type="ECO:0000256" key="5">
    <source>
        <dbReference type="SAM" id="MobiDB-lite"/>
    </source>
</evidence>
<dbReference type="CDD" id="cd16025">
    <property type="entry name" value="PAS_like"/>
    <property type="match status" value="1"/>
</dbReference>